<gene>
    <name evidence="1" type="ORF">EDD65_101164</name>
</gene>
<dbReference type="InterPro" id="IPR016193">
    <property type="entry name" value="Cytidine_deaminase-like"/>
</dbReference>
<dbReference type="InterPro" id="IPR015067">
    <property type="entry name" value="DUF1893_TM1506-like"/>
</dbReference>
<name>A0A4R3L0V2_9FIRM</name>
<accession>A0A4R3L0V2</accession>
<dbReference type="OrthoDB" id="9815422at2"/>
<evidence type="ECO:0000313" key="1">
    <source>
        <dbReference type="EMBL" id="TCS91661.1"/>
    </source>
</evidence>
<dbReference type="RefSeq" id="WP_132025456.1">
    <property type="nucleotide sequence ID" value="NZ_CP068564.1"/>
</dbReference>
<dbReference type="SUPFAM" id="SSF53927">
    <property type="entry name" value="Cytidine deaminase-like"/>
    <property type="match status" value="1"/>
</dbReference>
<sequence length="140" mass="15623">MKDIELAKKYLEEDNLALAVVKNGELIYKSQEKGIKPMYFLAINEKGILKGTSIADKVIGKGAAMLCSYIGAKELYAQLISEGAIKVLEEENIVYTYDRICPYIKNREKSDMCPVEKIATNVDDMETLLGEIGKLLKGRV</sequence>
<proteinExistence type="predicted"/>
<comment type="caution">
    <text evidence="1">The sequence shown here is derived from an EMBL/GenBank/DDBJ whole genome shotgun (WGS) entry which is preliminary data.</text>
</comment>
<protein>
    <submittedName>
        <fullName evidence="1">Uncharacterized protein DUF1893</fullName>
    </submittedName>
</protein>
<evidence type="ECO:0000313" key="2">
    <source>
        <dbReference type="Proteomes" id="UP000294567"/>
    </source>
</evidence>
<dbReference type="Gene3D" id="3.40.140.30">
    <property type="entry name" value="Hypothetical protein TM1506"/>
    <property type="match status" value="1"/>
</dbReference>
<dbReference type="EMBL" id="SMAE01000001">
    <property type="protein sequence ID" value="TCS91661.1"/>
    <property type="molecule type" value="Genomic_DNA"/>
</dbReference>
<dbReference type="AlphaFoldDB" id="A0A4R3L0V2"/>
<dbReference type="GO" id="GO:0003824">
    <property type="term" value="F:catalytic activity"/>
    <property type="evidence" value="ECO:0007669"/>
    <property type="project" value="InterPro"/>
</dbReference>
<dbReference type="Pfam" id="PF08973">
    <property type="entry name" value="TM1506"/>
    <property type="match status" value="1"/>
</dbReference>
<reference evidence="1 2" key="1">
    <citation type="submission" date="2019-03" db="EMBL/GenBank/DDBJ databases">
        <title>Genomic Encyclopedia of Type Strains, Phase IV (KMG-IV): sequencing the most valuable type-strain genomes for metagenomic binning, comparative biology and taxonomic classification.</title>
        <authorList>
            <person name="Goeker M."/>
        </authorList>
    </citation>
    <scope>NUCLEOTIDE SEQUENCE [LARGE SCALE GENOMIC DNA]</scope>
    <source>
        <strain evidence="1 2">DSM 26752</strain>
    </source>
</reference>
<organism evidence="1 2">
    <name type="scientific">Keratinibaculum paraultunense</name>
    <dbReference type="NCBI Taxonomy" id="1278232"/>
    <lineage>
        <taxon>Bacteria</taxon>
        <taxon>Bacillati</taxon>
        <taxon>Bacillota</taxon>
        <taxon>Tissierellia</taxon>
        <taxon>Tissierellales</taxon>
        <taxon>Tepidimicrobiaceae</taxon>
        <taxon>Keratinibaculum</taxon>
    </lineage>
</organism>
<dbReference type="Proteomes" id="UP000294567">
    <property type="component" value="Unassembled WGS sequence"/>
</dbReference>
<keyword evidence="2" id="KW-1185">Reference proteome</keyword>
<dbReference type="InterPro" id="IPR037081">
    <property type="entry name" value="Hyp_TM1506"/>
</dbReference>